<keyword evidence="2" id="KW-1185">Reference proteome</keyword>
<comment type="caution">
    <text evidence="1">The sequence shown here is derived from an EMBL/GenBank/DDBJ whole genome shotgun (WGS) entry which is preliminary data.</text>
</comment>
<accession>A0ABU6YXM6</accession>
<dbReference type="Proteomes" id="UP001341840">
    <property type="component" value="Unassembled WGS sequence"/>
</dbReference>
<proteinExistence type="predicted"/>
<organism evidence="1 2">
    <name type="scientific">Stylosanthes scabra</name>
    <dbReference type="NCBI Taxonomy" id="79078"/>
    <lineage>
        <taxon>Eukaryota</taxon>
        <taxon>Viridiplantae</taxon>
        <taxon>Streptophyta</taxon>
        <taxon>Embryophyta</taxon>
        <taxon>Tracheophyta</taxon>
        <taxon>Spermatophyta</taxon>
        <taxon>Magnoliopsida</taxon>
        <taxon>eudicotyledons</taxon>
        <taxon>Gunneridae</taxon>
        <taxon>Pentapetalae</taxon>
        <taxon>rosids</taxon>
        <taxon>fabids</taxon>
        <taxon>Fabales</taxon>
        <taxon>Fabaceae</taxon>
        <taxon>Papilionoideae</taxon>
        <taxon>50 kb inversion clade</taxon>
        <taxon>dalbergioids sensu lato</taxon>
        <taxon>Dalbergieae</taxon>
        <taxon>Pterocarpus clade</taxon>
        <taxon>Stylosanthes</taxon>
    </lineage>
</organism>
<sequence length="242" mass="26418">MEFLPIPDESLWPEWNEPTIRLNPAMRRKKKGYPVSTRIRNEMDMAEHAEKRCIMCRQEGHTRCGCPNAPRAKQIQLKHPRPGLHPELDDGGNEMMSHMGADANPSVASVPEDEQPDELMTLRRSGKMDQSGADDGVIAVTNSGNTGDEETVCDSATKADNAAEIEMATDTEAEVMSEERIGPEVMAAYITDAVMADDTVVVMADDTIAVMADNTENPNTAEKNHAGIEGVALAYIPGPRRA</sequence>
<evidence type="ECO:0008006" key="3">
    <source>
        <dbReference type="Google" id="ProtNLM"/>
    </source>
</evidence>
<name>A0ABU6YXM6_9FABA</name>
<evidence type="ECO:0000313" key="1">
    <source>
        <dbReference type="EMBL" id="MED6214477.1"/>
    </source>
</evidence>
<reference evidence="1 2" key="1">
    <citation type="journal article" date="2023" name="Plants (Basel)">
        <title>Bridging the Gap: Combining Genomics and Transcriptomics Approaches to Understand Stylosanthes scabra, an Orphan Legume from the Brazilian Caatinga.</title>
        <authorList>
            <person name="Ferreira-Neto J.R.C."/>
            <person name="da Silva M.D."/>
            <person name="Binneck E."/>
            <person name="de Melo N.F."/>
            <person name="da Silva R.H."/>
            <person name="de Melo A.L.T.M."/>
            <person name="Pandolfi V."/>
            <person name="Bustamante F.O."/>
            <person name="Brasileiro-Vidal A.C."/>
            <person name="Benko-Iseppon A.M."/>
        </authorList>
    </citation>
    <scope>NUCLEOTIDE SEQUENCE [LARGE SCALE GENOMIC DNA]</scope>
    <source>
        <tissue evidence="1">Leaves</tissue>
    </source>
</reference>
<evidence type="ECO:0000313" key="2">
    <source>
        <dbReference type="Proteomes" id="UP001341840"/>
    </source>
</evidence>
<dbReference type="EMBL" id="JASCZI010245024">
    <property type="protein sequence ID" value="MED6214477.1"/>
    <property type="molecule type" value="Genomic_DNA"/>
</dbReference>
<protein>
    <recommendedName>
        <fullName evidence="3">CCHC-type domain-containing protein</fullName>
    </recommendedName>
</protein>
<gene>
    <name evidence="1" type="ORF">PIB30_103470</name>
</gene>